<evidence type="ECO:0000313" key="3">
    <source>
        <dbReference type="EMBL" id="TCK27671.1"/>
    </source>
</evidence>
<comment type="caution">
    <text evidence="3">The sequence shown here is derived from an EMBL/GenBank/DDBJ whole genome shotgun (WGS) entry which is preliminary data.</text>
</comment>
<dbReference type="OrthoDB" id="4566632at2"/>
<accession>A0A4R1I175</accession>
<feature type="region of interest" description="Disordered" evidence="1">
    <location>
        <begin position="37"/>
        <end position="81"/>
    </location>
</feature>
<sequence length="199" mass="19896">MTTPEDRLRSELAALADVPMPPDVADRVERATVRELRSAGGSVRAELSAGPDAATRVPVLPGGAVGDAGATPSRPRRPRRAALPAAAAVVALAVVAGVAAGGTDPPHTVGREDDLRSTGAVAFGRAGAGDLADPDRRSACLTTAGVPEPDAALLGGVPYTVDGTPGTLLVLGTAVTGRYRLVVVDPACARVLAEATTGR</sequence>
<keyword evidence="2" id="KW-0472">Membrane</keyword>
<proteinExistence type="predicted"/>
<dbReference type="Proteomes" id="UP000295560">
    <property type="component" value="Unassembled WGS sequence"/>
</dbReference>
<organism evidence="3 4">
    <name type="scientific">Pseudonocardia endophytica</name>
    <dbReference type="NCBI Taxonomy" id="401976"/>
    <lineage>
        <taxon>Bacteria</taxon>
        <taxon>Bacillati</taxon>
        <taxon>Actinomycetota</taxon>
        <taxon>Actinomycetes</taxon>
        <taxon>Pseudonocardiales</taxon>
        <taxon>Pseudonocardiaceae</taxon>
        <taxon>Pseudonocardia</taxon>
    </lineage>
</organism>
<keyword evidence="4" id="KW-1185">Reference proteome</keyword>
<keyword evidence="2" id="KW-1133">Transmembrane helix</keyword>
<feature type="transmembrane region" description="Helical" evidence="2">
    <location>
        <begin position="81"/>
        <end position="102"/>
    </location>
</feature>
<evidence type="ECO:0000256" key="1">
    <source>
        <dbReference type="SAM" id="MobiDB-lite"/>
    </source>
</evidence>
<keyword evidence="2" id="KW-0812">Transmembrane</keyword>
<reference evidence="3 4" key="1">
    <citation type="submission" date="2019-03" db="EMBL/GenBank/DDBJ databases">
        <title>Sequencing the genomes of 1000 actinobacteria strains.</title>
        <authorList>
            <person name="Klenk H.-P."/>
        </authorList>
    </citation>
    <scope>NUCLEOTIDE SEQUENCE [LARGE SCALE GENOMIC DNA]</scope>
    <source>
        <strain evidence="3 4">DSM 44969</strain>
    </source>
</reference>
<gene>
    <name evidence="3" type="ORF">EV378_3549</name>
</gene>
<evidence type="ECO:0000313" key="4">
    <source>
        <dbReference type="Proteomes" id="UP000295560"/>
    </source>
</evidence>
<protein>
    <recommendedName>
        <fullName evidence="5">Anti-sigma-M factor RsmA</fullName>
    </recommendedName>
</protein>
<name>A0A4R1I175_PSEEN</name>
<evidence type="ECO:0000256" key="2">
    <source>
        <dbReference type="SAM" id="Phobius"/>
    </source>
</evidence>
<dbReference type="RefSeq" id="WP_132426779.1">
    <property type="nucleotide sequence ID" value="NZ_SMFZ01000001.1"/>
</dbReference>
<dbReference type="EMBL" id="SMFZ01000001">
    <property type="protein sequence ID" value="TCK27671.1"/>
    <property type="molecule type" value="Genomic_DNA"/>
</dbReference>
<dbReference type="AlphaFoldDB" id="A0A4R1I175"/>
<evidence type="ECO:0008006" key="5">
    <source>
        <dbReference type="Google" id="ProtNLM"/>
    </source>
</evidence>